<protein>
    <submittedName>
        <fullName evidence="6">Serine protease Do</fullName>
    </submittedName>
</protein>
<evidence type="ECO:0000256" key="3">
    <source>
        <dbReference type="ARBA" id="ARBA00022801"/>
    </source>
</evidence>
<dbReference type="PRINTS" id="PR00834">
    <property type="entry name" value="PROTEASES2C"/>
</dbReference>
<dbReference type="Gene3D" id="2.40.10.10">
    <property type="entry name" value="Trypsin-like serine proteases"/>
    <property type="match status" value="2"/>
</dbReference>
<keyword evidence="4" id="KW-0472">Membrane</keyword>
<dbReference type="InterPro" id="IPR043504">
    <property type="entry name" value="Peptidase_S1_PA_chymotrypsin"/>
</dbReference>
<feature type="transmembrane region" description="Helical" evidence="4">
    <location>
        <begin position="39"/>
        <end position="64"/>
    </location>
</feature>
<dbReference type="PANTHER" id="PTHR22939:SF129">
    <property type="entry name" value="SERINE PROTEASE HTRA2, MITOCHONDRIAL"/>
    <property type="match status" value="1"/>
</dbReference>
<evidence type="ECO:0000259" key="5">
    <source>
        <dbReference type="SMART" id="SM00228"/>
    </source>
</evidence>
<dbReference type="SMART" id="SM00228">
    <property type="entry name" value="PDZ"/>
    <property type="match status" value="1"/>
</dbReference>
<accession>A0A1M7SUJ8</accession>
<dbReference type="Pfam" id="PF13365">
    <property type="entry name" value="Trypsin_2"/>
    <property type="match status" value="1"/>
</dbReference>
<dbReference type="Pfam" id="PF13180">
    <property type="entry name" value="PDZ_2"/>
    <property type="match status" value="1"/>
</dbReference>
<dbReference type="SUPFAM" id="SSF50494">
    <property type="entry name" value="Trypsin-like serine proteases"/>
    <property type="match status" value="1"/>
</dbReference>
<keyword evidence="4" id="KW-0812">Transmembrane</keyword>
<dbReference type="SUPFAM" id="SSF50156">
    <property type="entry name" value="PDZ domain-like"/>
    <property type="match status" value="1"/>
</dbReference>
<sequence>MGMGYSMPTNQEENKNENLANTDFISEKIKQRPINRKKLLRRTIITVTLAVLFGFVACLTFLLLQPLFSDKLYPEKEPDPVTLPQESASDELTPEEMFADDDQIAASEAQSFEESQKDQIDQAIASYSFDSSDYNKMVRSLKSVTDAVKPSLVSVTALSNDTNWFSDSYESSGSTSGLIVADNGTNLFILVPSTAVSGAETIRVTFCNGATANADLCLMDSITKLGVICVKRAALSQDTRNTIGPADLGSSAGGNLTGSPVIALGSPVGVQDSVSYGIITSEKSSINLVDTNYKLLTTDIYGSSSATGILINLHGQVIGIIDMSHNQTDMSNQISAIGITELKGLIEDLSNQKDRAFLGIHGATVPSDIQESLGIPAGAYVTQTEMSSPAMRAGIQSGDIITSFGGSPIDTYEHLVSKLAGCEPNDIITITVMRQAPNEYIDIEIEVTLSASTTDK</sequence>
<dbReference type="InterPro" id="IPR001478">
    <property type="entry name" value="PDZ"/>
</dbReference>
<dbReference type="GO" id="GO:0006508">
    <property type="term" value="P:proteolysis"/>
    <property type="evidence" value="ECO:0007669"/>
    <property type="project" value="UniProtKB-KW"/>
</dbReference>
<dbReference type="PANTHER" id="PTHR22939">
    <property type="entry name" value="SERINE PROTEASE FAMILY S1C HTRA-RELATED"/>
    <property type="match status" value="1"/>
</dbReference>
<proteinExistence type="inferred from homology"/>
<dbReference type="Gene3D" id="2.30.42.10">
    <property type="match status" value="1"/>
</dbReference>
<name>A0A1M7SUJ8_9FIRM</name>
<organism evidence="6 7">
    <name type="scientific">Butyrivibrio hungatei DSM 14810</name>
    <dbReference type="NCBI Taxonomy" id="1121132"/>
    <lineage>
        <taxon>Bacteria</taxon>
        <taxon>Bacillati</taxon>
        <taxon>Bacillota</taxon>
        <taxon>Clostridia</taxon>
        <taxon>Lachnospirales</taxon>
        <taxon>Lachnospiraceae</taxon>
        <taxon>Butyrivibrio</taxon>
    </lineage>
</organism>
<feature type="domain" description="PDZ" evidence="5">
    <location>
        <begin position="356"/>
        <end position="436"/>
    </location>
</feature>
<evidence type="ECO:0000313" key="7">
    <source>
        <dbReference type="Proteomes" id="UP000184097"/>
    </source>
</evidence>
<evidence type="ECO:0000313" key="6">
    <source>
        <dbReference type="EMBL" id="SHN62070.1"/>
    </source>
</evidence>
<keyword evidence="3" id="KW-0378">Hydrolase</keyword>
<dbReference type="InterPro" id="IPR009003">
    <property type="entry name" value="Peptidase_S1_PA"/>
</dbReference>
<keyword evidence="4" id="KW-1133">Transmembrane helix</keyword>
<gene>
    <name evidence="6" type="ORF">SAMN02745247_02459</name>
</gene>
<evidence type="ECO:0000256" key="4">
    <source>
        <dbReference type="SAM" id="Phobius"/>
    </source>
</evidence>
<dbReference type="Proteomes" id="UP000184097">
    <property type="component" value="Unassembled WGS sequence"/>
</dbReference>
<dbReference type="GO" id="GO:0004252">
    <property type="term" value="F:serine-type endopeptidase activity"/>
    <property type="evidence" value="ECO:0007669"/>
    <property type="project" value="InterPro"/>
</dbReference>
<comment type="similarity">
    <text evidence="1">Belongs to the peptidase S1C family.</text>
</comment>
<reference evidence="6 7" key="1">
    <citation type="submission" date="2016-12" db="EMBL/GenBank/DDBJ databases">
        <authorList>
            <person name="Song W.-J."/>
            <person name="Kurnit D.M."/>
        </authorList>
    </citation>
    <scope>NUCLEOTIDE SEQUENCE [LARGE SCALE GENOMIC DNA]</scope>
    <source>
        <strain evidence="6 7">DSM 14810</strain>
    </source>
</reference>
<dbReference type="InterPro" id="IPR036034">
    <property type="entry name" value="PDZ_sf"/>
</dbReference>
<keyword evidence="2 6" id="KW-0645">Protease</keyword>
<evidence type="ECO:0000256" key="2">
    <source>
        <dbReference type="ARBA" id="ARBA00022670"/>
    </source>
</evidence>
<dbReference type="InterPro" id="IPR001940">
    <property type="entry name" value="Peptidase_S1C"/>
</dbReference>
<evidence type="ECO:0000256" key="1">
    <source>
        <dbReference type="ARBA" id="ARBA00010541"/>
    </source>
</evidence>
<dbReference type="AlphaFoldDB" id="A0A1M7SUJ8"/>
<dbReference type="EMBL" id="FRDH01000010">
    <property type="protein sequence ID" value="SHN62070.1"/>
    <property type="molecule type" value="Genomic_DNA"/>
</dbReference>